<organism evidence="7 8">
    <name type="scientific">Saccharomyces arboricola (strain H-6 / AS 2.3317 / CBS 10644)</name>
    <name type="common">Yeast</name>
    <dbReference type="NCBI Taxonomy" id="1160507"/>
    <lineage>
        <taxon>Eukaryota</taxon>
        <taxon>Fungi</taxon>
        <taxon>Dikarya</taxon>
        <taxon>Ascomycota</taxon>
        <taxon>Saccharomycotina</taxon>
        <taxon>Saccharomycetes</taxon>
        <taxon>Saccharomycetales</taxon>
        <taxon>Saccharomycetaceae</taxon>
        <taxon>Saccharomyces</taxon>
    </lineage>
</organism>
<proteinExistence type="predicted"/>
<dbReference type="InterPro" id="IPR056940">
    <property type="entry name" value="PEX18_PEX21_C"/>
</dbReference>
<dbReference type="Gene3D" id="6.10.280.230">
    <property type="match status" value="1"/>
</dbReference>
<keyword evidence="8" id="KW-1185">Reference proteome</keyword>
<dbReference type="OrthoDB" id="4035272at2759"/>
<comment type="caution">
    <text evidence="7">The sequence shown here is derived from an EMBL/GenBank/DDBJ whole genome shotgun (WGS) entry which is preliminary data.</text>
</comment>
<dbReference type="EMBL" id="ALIE01000089">
    <property type="protein sequence ID" value="EJS43590.1"/>
    <property type="molecule type" value="Genomic_DNA"/>
</dbReference>
<evidence type="ECO:0000256" key="4">
    <source>
        <dbReference type="ARBA" id="ARBA00022843"/>
    </source>
</evidence>
<sequence>MSSACHISPIEQIIQKGHRIQKDSLIPSKPTKLVHRELKTHYIEKGSHVETSFLHHAGGMGSVDNTALQHQHSPMTFSRQNKNEESSNWIPQFSSMTVNDPLEFSSEYKKLYSNYESQPYQSSSSQHFPMVRKTISNFSQRNILRPHRQGNRSSPMEAFQFDTEFQHLENEIQEVRYEPLTQEDEKWLDQHQLELQRIATDIVKCCTPPPSSTSSTSTASSVDSKLSESKFIQLMRGISSGDVTLKKEANGDSASELFSLSNGELVGNKHISIRDQSHEDVYN</sequence>
<evidence type="ECO:0000256" key="3">
    <source>
        <dbReference type="ARBA" id="ARBA00022490"/>
    </source>
</evidence>
<feature type="domain" description="PEX18/PEX21 C-terminal" evidence="6">
    <location>
        <begin position="188"/>
        <end position="264"/>
    </location>
</feature>
<dbReference type="Proteomes" id="UP000006968">
    <property type="component" value="Chromosome VII"/>
</dbReference>
<evidence type="ECO:0000259" key="6">
    <source>
        <dbReference type="Pfam" id="PF25098"/>
    </source>
</evidence>
<protein>
    <submittedName>
        <fullName evidence="7">Pex21p</fullName>
    </submittedName>
</protein>
<accession>J8PNC9</accession>
<name>J8PNC9_SACAR</name>
<keyword evidence="5" id="KW-0576">Peroxisome</keyword>
<reference evidence="7 8" key="1">
    <citation type="journal article" date="2013" name="BMC Genomics">
        <title>High quality de novo sequencing and assembly of the Saccharomyces arboricolus genome.</title>
        <authorList>
            <person name="Liti G."/>
            <person name="Nguyen Ba A.N."/>
            <person name="Blythe M."/>
            <person name="Mueller C.A."/>
            <person name="Bergstroem A."/>
            <person name="Cubillos F.A."/>
            <person name="Dafhnis-Calas F."/>
            <person name="Khoshraftar S."/>
            <person name="Malla S."/>
            <person name="Mehta N."/>
            <person name="Siow C.C."/>
            <person name="Warringer J."/>
            <person name="Moses A.M."/>
            <person name="Louis E.J."/>
            <person name="Nieduszynski C.A."/>
        </authorList>
    </citation>
    <scope>NUCLEOTIDE SEQUENCE [LARGE SCALE GENOMIC DNA]</scope>
    <source>
        <strain evidence="8">H-6 / AS 2.3317 / CBS 10644</strain>
    </source>
</reference>
<comment type="subcellular location">
    <subcellularLocation>
        <location evidence="2">Cytoplasm</location>
    </subcellularLocation>
    <subcellularLocation>
        <location evidence="1">Peroxisome</location>
    </subcellularLocation>
</comment>
<evidence type="ECO:0000313" key="8">
    <source>
        <dbReference type="Proteomes" id="UP000006968"/>
    </source>
</evidence>
<dbReference type="HOGENOM" id="CLU_078821_0_0_1"/>
<evidence type="ECO:0000256" key="5">
    <source>
        <dbReference type="ARBA" id="ARBA00023140"/>
    </source>
</evidence>
<keyword evidence="4" id="KW-0832">Ubl conjugation</keyword>
<keyword evidence="3" id="KW-0963">Cytoplasm</keyword>
<dbReference type="AlphaFoldDB" id="J8PNC9"/>
<evidence type="ECO:0000313" key="7">
    <source>
        <dbReference type="EMBL" id="EJS43590.1"/>
    </source>
</evidence>
<gene>
    <name evidence="7" type="ORF">SU7_1347</name>
</gene>
<dbReference type="Pfam" id="PF25098">
    <property type="entry name" value="PEX18_PEX21_C"/>
    <property type="match status" value="1"/>
</dbReference>
<evidence type="ECO:0000256" key="2">
    <source>
        <dbReference type="ARBA" id="ARBA00004496"/>
    </source>
</evidence>
<evidence type="ECO:0000256" key="1">
    <source>
        <dbReference type="ARBA" id="ARBA00004275"/>
    </source>
</evidence>
<dbReference type="GO" id="GO:0005777">
    <property type="term" value="C:peroxisome"/>
    <property type="evidence" value="ECO:0007669"/>
    <property type="project" value="UniProtKB-SubCell"/>
</dbReference>